<evidence type="ECO:0000256" key="1">
    <source>
        <dbReference type="SAM" id="Phobius"/>
    </source>
</evidence>
<reference evidence="3 4" key="1">
    <citation type="submission" date="2016-10" db="EMBL/GenBank/DDBJ databases">
        <authorList>
            <person name="de Groot N.N."/>
        </authorList>
    </citation>
    <scope>NUCLEOTIDE SEQUENCE [LARGE SCALE GENOMIC DNA]</scope>
    <source>
        <strain evidence="3 4">DSM 21633</strain>
    </source>
</reference>
<protein>
    <submittedName>
        <fullName evidence="3">Nucleoside recognition GATE domain-containing membrane protein YjiH</fullName>
    </submittedName>
</protein>
<dbReference type="AlphaFoldDB" id="A0A1H9MXI5"/>
<feature type="transmembrane region" description="Helical" evidence="1">
    <location>
        <begin position="20"/>
        <end position="37"/>
    </location>
</feature>
<keyword evidence="4" id="KW-1185">Reference proteome</keyword>
<dbReference type="STRING" id="571933.SAMN05216362_1762"/>
<evidence type="ECO:0000313" key="3">
    <source>
        <dbReference type="EMBL" id="SER28402.1"/>
    </source>
</evidence>
<name>A0A1H9MXI5_9BACI</name>
<gene>
    <name evidence="3" type="ORF">SAMN05216362_1762</name>
</gene>
<dbReference type="RefSeq" id="WP_256205340.1">
    <property type="nucleotide sequence ID" value="NZ_FOES01000076.1"/>
</dbReference>
<dbReference type="Proteomes" id="UP000199427">
    <property type="component" value="Unassembled WGS sequence"/>
</dbReference>
<evidence type="ECO:0000259" key="2">
    <source>
        <dbReference type="Pfam" id="PF07670"/>
    </source>
</evidence>
<feature type="transmembrane region" description="Helical" evidence="1">
    <location>
        <begin position="60"/>
        <end position="82"/>
    </location>
</feature>
<proteinExistence type="predicted"/>
<sequence>MLQEKSYIEKVDGSKNTLKFLIPSILGVVLFLVPIKVEGEFTIGVGVLASTLSSQFEASIPYFIVALLGLSFILTLLAKTNLFKVFDQNEFLKTLFVTSNFNLGLRLFGLIVGLLTLFELGPAFISSPAIGGVVLYDLAPVLLTWFLFAGLLLPLLIEFGLMEFIGAIFRNVMRPLFTMPGRSSIDSMASWMGAGTVGVLVTMNQYNQGYYNKREAAVISTTFSVASLAFSLVVANVIGVGHLFIPFYLTVVVAALVAAIIMPRIPPLSLKANTYYEPVGKQIKEEIPKGVSTLKWGWNQALKKAESAKSFSGQLKSGTKTVLDIWFGLIPLVMSLGAMALIIAEETPVFEIISYPLIPLLEWMNIPEAAAAAPAMLVGFADMFLPAVIGAGIESELTRFVVGTLSITQIIYMSEIGVLILRSNIPLKLHELFIIFIERTLITLPIIVFIAHLFIF</sequence>
<feature type="transmembrane region" description="Helical" evidence="1">
    <location>
        <begin position="400"/>
        <end position="421"/>
    </location>
</feature>
<dbReference type="EMBL" id="FOES01000076">
    <property type="protein sequence ID" value="SER28402.1"/>
    <property type="molecule type" value="Genomic_DNA"/>
</dbReference>
<feature type="transmembrane region" description="Helical" evidence="1">
    <location>
        <begin position="244"/>
        <end position="262"/>
    </location>
</feature>
<feature type="transmembrane region" description="Helical" evidence="1">
    <location>
        <begin position="369"/>
        <end position="393"/>
    </location>
</feature>
<feature type="transmembrane region" description="Helical" evidence="1">
    <location>
        <begin position="216"/>
        <end position="238"/>
    </location>
</feature>
<keyword evidence="1" id="KW-1133">Transmembrane helix</keyword>
<keyword evidence="1" id="KW-0812">Transmembrane</keyword>
<feature type="transmembrane region" description="Helical" evidence="1">
    <location>
        <begin position="145"/>
        <end position="169"/>
    </location>
</feature>
<organism evidence="3 4">
    <name type="scientific">Piscibacillus halophilus</name>
    <dbReference type="NCBI Taxonomy" id="571933"/>
    <lineage>
        <taxon>Bacteria</taxon>
        <taxon>Bacillati</taxon>
        <taxon>Bacillota</taxon>
        <taxon>Bacilli</taxon>
        <taxon>Bacillales</taxon>
        <taxon>Bacillaceae</taxon>
        <taxon>Piscibacillus</taxon>
    </lineage>
</organism>
<dbReference type="InterPro" id="IPR011642">
    <property type="entry name" value="Gate_dom"/>
</dbReference>
<feature type="domain" description="Nucleoside transporter/FeoB GTPase Gate" evidence="2">
    <location>
        <begin position="141"/>
        <end position="239"/>
    </location>
</feature>
<feature type="transmembrane region" description="Helical" evidence="1">
    <location>
        <begin position="433"/>
        <end position="455"/>
    </location>
</feature>
<keyword evidence="1" id="KW-0472">Membrane</keyword>
<feature type="transmembrane region" description="Helical" evidence="1">
    <location>
        <begin position="103"/>
        <end position="125"/>
    </location>
</feature>
<dbReference type="Pfam" id="PF07670">
    <property type="entry name" value="Gate"/>
    <property type="match status" value="1"/>
</dbReference>
<feature type="transmembrane region" description="Helical" evidence="1">
    <location>
        <begin position="325"/>
        <end position="344"/>
    </location>
</feature>
<evidence type="ECO:0000313" key="4">
    <source>
        <dbReference type="Proteomes" id="UP000199427"/>
    </source>
</evidence>
<accession>A0A1H9MXI5</accession>